<protein>
    <recommendedName>
        <fullName evidence="3">Integrase</fullName>
    </recommendedName>
</protein>
<keyword evidence="2" id="KW-1185">Reference proteome</keyword>
<dbReference type="GO" id="GO:0006310">
    <property type="term" value="P:DNA recombination"/>
    <property type="evidence" value="ECO:0007669"/>
    <property type="project" value="InterPro"/>
</dbReference>
<evidence type="ECO:0000313" key="2">
    <source>
        <dbReference type="Proteomes" id="UP000195569"/>
    </source>
</evidence>
<comment type="caution">
    <text evidence="1">The sequence shown here is derived from an EMBL/GenBank/DDBJ whole genome shotgun (WGS) entry which is preliminary data.</text>
</comment>
<proteinExistence type="predicted"/>
<dbReference type="Gene3D" id="1.10.443.10">
    <property type="entry name" value="Intergrase catalytic core"/>
    <property type="match status" value="1"/>
</dbReference>
<dbReference type="AlphaFoldDB" id="A0A1N7SEY9"/>
<sequence length="685" mass="76182">MSVDPLRLGLAIESSLAVPTASNYRPLTWPPAHDWPVVIDAAGKVVSRWGDSMWRLDPWAGKPLPLNFGDGRVTNSASIDPANADLLRMIVGWWIWGPRGARSAGRVCARFDLIRPLFALCSREGILASDLTRFPRVADQLPEVISRAGANELAGILHAIHEQRDDLGFTLLDREGIACLQAALPAHAALQTPYIPPRIWQYQVDRLRTCLDDFLAHRERVEECFHFCIEAYARNYGSLSAAFEARRSSAANPFFQPDSATGARSGKRYFGPFALTAARFGIDGLLERWVGPRGRQYGNASIGVDSFSGYLTLISRAGLAYLLNFTLMRIEEGWNLRADCLRMENDPVFGPICTLRGVTTKTMQDNEAIWIASPSVRVAVEAMNVVARLRISCAQANPVVRLAPEHARNPFLQTHVHEPWNIGRTPDYHLRHVSPSYLTVLRRYPKLLDPDGLRITQQDLDLARLVTPTLDAGRFAVGKVWPLAWHQLRRTGAVNMQASGLVSDASLQFQLKHVSRAMSLYYGRGYARVRLEEDAQALYVRTLYETLGRALARMPSDRYVSPHGEARKAEIVRLIDAADVKKLTKFASEGRVACREILLGVCTNREPCPYGGIESVARCGGGDAGHDVKPCPDVLYDRAKVHQIEALERHLDERLADAPSGSPLRASLEAQKRSVRSFFDVVKPD</sequence>
<evidence type="ECO:0000313" key="1">
    <source>
        <dbReference type="EMBL" id="SIT45931.1"/>
    </source>
</evidence>
<reference evidence="1" key="1">
    <citation type="submission" date="2016-12" db="EMBL/GenBank/DDBJ databases">
        <authorList>
            <person name="Moulin L."/>
        </authorList>
    </citation>
    <scope>NUCLEOTIDE SEQUENCE [LARGE SCALE GENOMIC DNA]</scope>
    <source>
        <strain evidence="1">STM 7183</strain>
    </source>
</reference>
<name>A0A1N7SEY9_9BURK</name>
<dbReference type="Proteomes" id="UP000195569">
    <property type="component" value="Unassembled WGS sequence"/>
</dbReference>
<organism evidence="1 2">
    <name type="scientific">Paraburkholderia piptadeniae</name>
    <dbReference type="NCBI Taxonomy" id="1701573"/>
    <lineage>
        <taxon>Bacteria</taxon>
        <taxon>Pseudomonadati</taxon>
        <taxon>Pseudomonadota</taxon>
        <taxon>Betaproteobacteria</taxon>
        <taxon>Burkholderiales</taxon>
        <taxon>Burkholderiaceae</taxon>
        <taxon>Paraburkholderia</taxon>
    </lineage>
</organism>
<dbReference type="InterPro" id="IPR013762">
    <property type="entry name" value="Integrase-like_cat_sf"/>
</dbReference>
<accession>A0A1N7SEY9</accession>
<dbReference type="RefSeq" id="WP_235850951.1">
    <property type="nucleotide sequence ID" value="NZ_CYGY02000049.1"/>
</dbReference>
<dbReference type="EMBL" id="CYGY02000049">
    <property type="protein sequence ID" value="SIT45931.1"/>
    <property type="molecule type" value="Genomic_DNA"/>
</dbReference>
<gene>
    <name evidence="1" type="ORF">BN2476_490061</name>
</gene>
<evidence type="ECO:0008006" key="3">
    <source>
        <dbReference type="Google" id="ProtNLM"/>
    </source>
</evidence>
<dbReference type="GO" id="GO:0003677">
    <property type="term" value="F:DNA binding"/>
    <property type="evidence" value="ECO:0007669"/>
    <property type="project" value="InterPro"/>
</dbReference>
<dbReference type="GO" id="GO:0015074">
    <property type="term" value="P:DNA integration"/>
    <property type="evidence" value="ECO:0007669"/>
    <property type="project" value="InterPro"/>
</dbReference>